<evidence type="ECO:0000313" key="2">
    <source>
        <dbReference type="Proteomes" id="UP000218139"/>
    </source>
</evidence>
<proteinExistence type="predicted"/>
<dbReference type="Proteomes" id="UP000218139">
    <property type="component" value="Unassembled WGS sequence"/>
</dbReference>
<dbReference type="EMBL" id="LXZO01000157">
    <property type="protein sequence ID" value="PAY43144.1"/>
    <property type="molecule type" value="Genomic_DNA"/>
</dbReference>
<accession>A0A9X6XHF8</accession>
<comment type="caution">
    <text evidence="1">The sequence shown here is derived from an EMBL/GenBank/DDBJ whole genome shotgun (WGS) entry which is preliminary data.</text>
</comment>
<organism evidence="1 2">
    <name type="scientific">Ligilactobacillus salivarius</name>
    <dbReference type="NCBI Taxonomy" id="1624"/>
    <lineage>
        <taxon>Bacteria</taxon>
        <taxon>Bacillati</taxon>
        <taxon>Bacillota</taxon>
        <taxon>Bacilli</taxon>
        <taxon>Lactobacillales</taxon>
        <taxon>Lactobacillaceae</taxon>
        <taxon>Ligilactobacillus</taxon>
    </lineage>
</organism>
<dbReference type="AlphaFoldDB" id="A0A9X6XHF8"/>
<evidence type="ECO:0000313" key="1">
    <source>
        <dbReference type="EMBL" id="PAY43144.1"/>
    </source>
</evidence>
<protein>
    <submittedName>
        <fullName evidence="1">Uncharacterized protein</fullName>
    </submittedName>
</protein>
<name>A0A9X6XHF8_9LACO</name>
<sequence length="131" mass="14464">MAIEFNPIFDGMPNGPQKIKENFDKINEGRQWGPTQNATPSNGAQGAFTYKVRNDNQFVVITFWPTGIKTNPGRIVYLPSSITSRMLTFDFIGRTDNGGYGTMRVDGDTGKCTFTANDDGGIYIQQTVALK</sequence>
<reference evidence="1 2" key="1">
    <citation type="submission" date="2016-05" db="EMBL/GenBank/DDBJ databases">
        <authorList>
            <person name="Lee J.-Y."/>
            <person name="Kim E.B."/>
            <person name="Choi Y.-J."/>
        </authorList>
    </citation>
    <scope>NUCLEOTIDE SEQUENCE [LARGE SCALE GENOMIC DNA]</scope>
    <source>
        <strain evidence="1 2">KLA006</strain>
    </source>
</reference>
<gene>
    <name evidence="1" type="ORF">A8C52_11455</name>
</gene>
<dbReference type="RefSeq" id="WP_086201739.1">
    <property type="nucleotide sequence ID" value="NZ_LXZG01000147.1"/>
</dbReference>